<organism evidence="1 2">
    <name type="scientific">Candidatus Woesebacteria bacterium GW2011_GWC2_31_9</name>
    <dbReference type="NCBI Taxonomy" id="1618586"/>
    <lineage>
        <taxon>Bacteria</taxon>
        <taxon>Candidatus Woeseibacteriota</taxon>
    </lineage>
</organism>
<dbReference type="InterPro" id="IPR015797">
    <property type="entry name" value="NUDIX_hydrolase-like_dom_sf"/>
</dbReference>
<gene>
    <name evidence="1" type="ORF">UR21_C0015G0012</name>
</gene>
<comment type="caution">
    <text evidence="1">The sequence shown here is derived from an EMBL/GenBank/DDBJ whole genome shotgun (WGS) entry which is preliminary data.</text>
</comment>
<dbReference type="AlphaFoldDB" id="A0A0F9YIE9"/>
<dbReference type="Gene3D" id="3.90.79.10">
    <property type="entry name" value="Nucleoside Triphosphate Pyrophosphohydrolase"/>
    <property type="match status" value="1"/>
</dbReference>
<evidence type="ECO:0008006" key="3">
    <source>
        <dbReference type="Google" id="ProtNLM"/>
    </source>
</evidence>
<protein>
    <recommendedName>
        <fullName evidence="3">Nudix hydrolase domain-containing protein</fullName>
    </recommendedName>
</protein>
<name>A0A0F9YIE9_9BACT</name>
<evidence type="ECO:0000313" key="2">
    <source>
        <dbReference type="Proteomes" id="UP000034803"/>
    </source>
</evidence>
<sequence>MVEVKLPIEKYSSENRKTISIEPNFKIGEVSYYDVLPSEPIERPRQTLLPVTLIKDWINDFIDNHNSENEKKKGIGWNIDNSGLKNPNFGSVQHYAVVEYDTEGNLINYLNDGLLWQDGKLDTRTGIATPGSLVAPIEKINDDYYVHCFWQWRPAAWDAKIIIPDNLTDPKEIEEYKALKTGMWFLTVPGGFAQFVGDTTEDVAKREAMEEAGIAIDKPVFDKKSFNRASVASLVGVGFSKFERVGDEIKQEGEKLFGKMAVRIDVFRTPDAMVAESVNFAREELGLIRSGK</sequence>
<dbReference type="EMBL" id="LBOI01000015">
    <property type="protein sequence ID" value="KKP31138.1"/>
    <property type="molecule type" value="Genomic_DNA"/>
</dbReference>
<evidence type="ECO:0000313" key="1">
    <source>
        <dbReference type="EMBL" id="KKP31138.1"/>
    </source>
</evidence>
<dbReference type="Proteomes" id="UP000034803">
    <property type="component" value="Unassembled WGS sequence"/>
</dbReference>
<accession>A0A0F9YIE9</accession>
<reference evidence="1 2" key="1">
    <citation type="journal article" date="2015" name="Nature">
        <title>rRNA introns, odd ribosomes, and small enigmatic genomes across a large radiation of phyla.</title>
        <authorList>
            <person name="Brown C.T."/>
            <person name="Hug L.A."/>
            <person name="Thomas B.C."/>
            <person name="Sharon I."/>
            <person name="Castelle C.J."/>
            <person name="Singh A."/>
            <person name="Wilkins M.J."/>
            <person name="Williams K.H."/>
            <person name="Banfield J.F."/>
        </authorList>
    </citation>
    <scope>NUCLEOTIDE SEQUENCE [LARGE SCALE GENOMIC DNA]</scope>
</reference>
<proteinExistence type="predicted"/>
<dbReference type="SUPFAM" id="SSF55811">
    <property type="entry name" value="Nudix"/>
    <property type="match status" value="1"/>
</dbReference>